<comment type="caution">
    <text evidence="1">The sequence shown here is derived from an EMBL/GenBank/DDBJ whole genome shotgun (WGS) entry which is preliminary data.</text>
</comment>
<protein>
    <submittedName>
        <fullName evidence="1">Uncharacterized protein</fullName>
    </submittedName>
</protein>
<accession>A0A6L6JIW0</accession>
<dbReference type="RefSeq" id="WP_155097155.1">
    <property type="nucleotide sequence ID" value="NZ_WMIE01000021.1"/>
</dbReference>
<reference evidence="1 2" key="1">
    <citation type="submission" date="2019-11" db="EMBL/GenBank/DDBJ databases">
        <authorList>
            <person name="Dong K."/>
        </authorList>
    </citation>
    <scope>NUCLEOTIDE SEQUENCE [LARGE SCALE GENOMIC DNA]</scope>
    <source>
        <strain evidence="1 2">NBRC 111993</strain>
    </source>
</reference>
<evidence type="ECO:0000313" key="1">
    <source>
        <dbReference type="EMBL" id="MTH79801.1"/>
    </source>
</evidence>
<keyword evidence="2" id="KW-1185">Reference proteome</keyword>
<sequence length="48" mass="5512">MQIEATKSRKQRLTLKQLHTELVVLGHTGSYNSAAAFAWDERVDRQRA</sequence>
<name>A0A6L6JIW0_9RHOB</name>
<dbReference type="AlphaFoldDB" id="A0A6L6JIW0"/>
<dbReference type="Proteomes" id="UP000478183">
    <property type="component" value="Unassembled WGS sequence"/>
</dbReference>
<dbReference type="EMBL" id="WMIE01000021">
    <property type="protein sequence ID" value="MTH79801.1"/>
    <property type="molecule type" value="Genomic_DNA"/>
</dbReference>
<organism evidence="1 2">
    <name type="scientific">Paracoccus aestuariivivens</name>
    <dbReference type="NCBI Taxonomy" id="1820333"/>
    <lineage>
        <taxon>Bacteria</taxon>
        <taxon>Pseudomonadati</taxon>
        <taxon>Pseudomonadota</taxon>
        <taxon>Alphaproteobacteria</taxon>
        <taxon>Rhodobacterales</taxon>
        <taxon>Paracoccaceae</taxon>
        <taxon>Paracoccus</taxon>
    </lineage>
</organism>
<dbReference type="OrthoDB" id="2065409at2"/>
<evidence type="ECO:0000313" key="2">
    <source>
        <dbReference type="Proteomes" id="UP000478183"/>
    </source>
</evidence>
<gene>
    <name evidence="1" type="ORF">GL286_18980</name>
</gene>
<proteinExistence type="predicted"/>